<dbReference type="Proteomes" id="UP000799438">
    <property type="component" value="Unassembled WGS sequence"/>
</dbReference>
<organism evidence="3 4">
    <name type="scientific">Aplosporella prunicola CBS 121167</name>
    <dbReference type="NCBI Taxonomy" id="1176127"/>
    <lineage>
        <taxon>Eukaryota</taxon>
        <taxon>Fungi</taxon>
        <taxon>Dikarya</taxon>
        <taxon>Ascomycota</taxon>
        <taxon>Pezizomycotina</taxon>
        <taxon>Dothideomycetes</taxon>
        <taxon>Dothideomycetes incertae sedis</taxon>
        <taxon>Botryosphaeriales</taxon>
        <taxon>Aplosporellaceae</taxon>
        <taxon>Aplosporella</taxon>
    </lineage>
</organism>
<keyword evidence="1" id="KW-0175">Coiled coil</keyword>
<keyword evidence="4" id="KW-1185">Reference proteome</keyword>
<sequence>MEMESKYKALDLGVNIAICEKALVLCAPQVVLRMTVDRLRGREVGAVLAGEKKASLAVKGEEARPEAKESEEGSTENEGEDAKSDSSSTTPYQELLRRLLQEKEAENAALRRENKDLHALFSSDKQPGFAPAPQVCAPQDFALQVSAPQAFAPQASAAAQVFAPVAGPVPAGLTMIDLTYRASNSPTLPVAASPPPPSLSTEQQIVNLEAQNQALQHKVQQNTEVMNELLAEVRTLRTRQHWTQLVLGCRDLRTLTVMNHNICHKLRRGEMGLDLAAVLHPIMLARRDAIDPATRPHEREEWLLTRMLREGGELPF</sequence>
<evidence type="ECO:0000313" key="4">
    <source>
        <dbReference type="Proteomes" id="UP000799438"/>
    </source>
</evidence>
<feature type="compositionally biased region" description="Basic and acidic residues" evidence="2">
    <location>
        <begin position="55"/>
        <end position="71"/>
    </location>
</feature>
<gene>
    <name evidence="3" type="ORF">K452DRAFT_315793</name>
</gene>
<feature type="coiled-coil region" evidence="1">
    <location>
        <begin position="198"/>
        <end position="232"/>
    </location>
</feature>
<dbReference type="GeneID" id="54301394"/>
<name>A0A6A6BPE3_9PEZI</name>
<evidence type="ECO:0000313" key="3">
    <source>
        <dbReference type="EMBL" id="KAF2145578.1"/>
    </source>
</evidence>
<accession>A0A6A6BPE3</accession>
<feature type="region of interest" description="Disordered" evidence="2">
    <location>
        <begin position="55"/>
        <end position="91"/>
    </location>
</feature>
<dbReference type="AlphaFoldDB" id="A0A6A6BPE3"/>
<evidence type="ECO:0000256" key="1">
    <source>
        <dbReference type="SAM" id="Coils"/>
    </source>
</evidence>
<dbReference type="RefSeq" id="XP_033401290.1">
    <property type="nucleotide sequence ID" value="XM_033543897.1"/>
</dbReference>
<dbReference type="EMBL" id="ML995477">
    <property type="protein sequence ID" value="KAF2145578.1"/>
    <property type="molecule type" value="Genomic_DNA"/>
</dbReference>
<feature type="coiled-coil region" evidence="1">
    <location>
        <begin position="93"/>
        <end position="120"/>
    </location>
</feature>
<protein>
    <submittedName>
        <fullName evidence="3">Uncharacterized protein</fullName>
    </submittedName>
</protein>
<reference evidence="3" key="1">
    <citation type="journal article" date="2020" name="Stud. Mycol.">
        <title>101 Dothideomycetes genomes: a test case for predicting lifestyles and emergence of pathogens.</title>
        <authorList>
            <person name="Haridas S."/>
            <person name="Albert R."/>
            <person name="Binder M."/>
            <person name="Bloem J."/>
            <person name="Labutti K."/>
            <person name="Salamov A."/>
            <person name="Andreopoulos B."/>
            <person name="Baker S."/>
            <person name="Barry K."/>
            <person name="Bills G."/>
            <person name="Bluhm B."/>
            <person name="Cannon C."/>
            <person name="Castanera R."/>
            <person name="Culley D."/>
            <person name="Daum C."/>
            <person name="Ezra D."/>
            <person name="Gonzalez J."/>
            <person name="Henrissat B."/>
            <person name="Kuo A."/>
            <person name="Liang C."/>
            <person name="Lipzen A."/>
            <person name="Lutzoni F."/>
            <person name="Magnuson J."/>
            <person name="Mondo S."/>
            <person name="Nolan M."/>
            <person name="Ohm R."/>
            <person name="Pangilinan J."/>
            <person name="Park H.-J."/>
            <person name="Ramirez L."/>
            <person name="Alfaro M."/>
            <person name="Sun H."/>
            <person name="Tritt A."/>
            <person name="Yoshinaga Y."/>
            <person name="Zwiers L.-H."/>
            <person name="Turgeon B."/>
            <person name="Goodwin S."/>
            <person name="Spatafora J."/>
            <person name="Crous P."/>
            <person name="Grigoriev I."/>
        </authorList>
    </citation>
    <scope>NUCLEOTIDE SEQUENCE</scope>
    <source>
        <strain evidence="3">CBS 121167</strain>
    </source>
</reference>
<evidence type="ECO:0000256" key="2">
    <source>
        <dbReference type="SAM" id="MobiDB-lite"/>
    </source>
</evidence>
<proteinExistence type="predicted"/>